<evidence type="ECO:0000313" key="1">
    <source>
        <dbReference type="EMBL" id="MEK8031946.1"/>
    </source>
</evidence>
<name>A0ABU9BPQ1_9BURK</name>
<protein>
    <submittedName>
        <fullName evidence="1">PP0621 family protein</fullName>
    </submittedName>
</protein>
<dbReference type="InterPro" id="IPR049708">
    <property type="entry name" value="PP0621-like"/>
</dbReference>
<organism evidence="1 2">
    <name type="scientific">Ideonella lacteola</name>
    <dbReference type="NCBI Taxonomy" id="2984193"/>
    <lineage>
        <taxon>Bacteria</taxon>
        <taxon>Pseudomonadati</taxon>
        <taxon>Pseudomonadota</taxon>
        <taxon>Betaproteobacteria</taxon>
        <taxon>Burkholderiales</taxon>
        <taxon>Sphaerotilaceae</taxon>
        <taxon>Ideonella</taxon>
    </lineage>
</organism>
<comment type="caution">
    <text evidence="1">The sequence shown here is derived from an EMBL/GenBank/DDBJ whole genome shotgun (WGS) entry which is preliminary data.</text>
</comment>
<dbReference type="EMBL" id="JBBUTG010000007">
    <property type="protein sequence ID" value="MEK8031946.1"/>
    <property type="molecule type" value="Genomic_DNA"/>
</dbReference>
<proteinExistence type="predicted"/>
<sequence length="80" mass="8464">MKWLLTLGIVVLALMWWFGKGRGGGAARDGRPAGKPRPKQAQPMVACAHCGLHLPAADAIEGEGGRSFCSAEHRRLGPTS</sequence>
<accession>A0ABU9BPQ1</accession>
<dbReference type="Proteomes" id="UP001371218">
    <property type="component" value="Unassembled WGS sequence"/>
</dbReference>
<keyword evidence="2" id="KW-1185">Reference proteome</keyword>
<gene>
    <name evidence="1" type="ORF">AACH06_14045</name>
</gene>
<evidence type="ECO:0000313" key="2">
    <source>
        <dbReference type="Proteomes" id="UP001371218"/>
    </source>
</evidence>
<dbReference type="NCBIfam" id="NF041023">
    <property type="entry name" value="PP0621_fam"/>
    <property type="match status" value="1"/>
</dbReference>
<reference evidence="1 2" key="1">
    <citation type="submission" date="2024-04" db="EMBL/GenBank/DDBJ databases">
        <title>Novel species of the genus Ideonella isolated from streams.</title>
        <authorList>
            <person name="Lu H."/>
        </authorList>
    </citation>
    <scope>NUCLEOTIDE SEQUENCE [LARGE SCALE GENOMIC DNA]</scope>
    <source>
        <strain evidence="1 2">DXS29W</strain>
    </source>
</reference>